<evidence type="ECO:0000313" key="2">
    <source>
        <dbReference type="EnsemblPlants" id="OPUNC02G13460.1"/>
    </source>
</evidence>
<accession>A0A0E0JZC1</accession>
<dbReference type="HOGENOM" id="CLU_1663574_0_0_1"/>
<dbReference type="Proteomes" id="UP000026962">
    <property type="component" value="Chromosome 2"/>
</dbReference>
<dbReference type="Gramene" id="OPUNC02G13460.1">
    <property type="protein sequence ID" value="OPUNC02G13460.1"/>
    <property type="gene ID" value="OPUNC02G13460"/>
</dbReference>
<protein>
    <submittedName>
        <fullName evidence="2">Uncharacterized protein</fullName>
    </submittedName>
</protein>
<reference evidence="2" key="1">
    <citation type="submission" date="2015-04" db="UniProtKB">
        <authorList>
            <consortium name="EnsemblPlants"/>
        </authorList>
    </citation>
    <scope>IDENTIFICATION</scope>
</reference>
<dbReference type="EnsemblPlants" id="OPUNC02G13460.1">
    <property type="protein sequence ID" value="OPUNC02G13460.1"/>
    <property type="gene ID" value="OPUNC02G13460"/>
</dbReference>
<organism evidence="2">
    <name type="scientific">Oryza punctata</name>
    <name type="common">Red rice</name>
    <dbReference type="NCBI Taxonomy" id="4537"/>
    <lineage>
        <taxon>Eukaryota</taxon>
        <taxon>Viridiplantae</taxon>
        <taxon>Streptophyta</taxon>
        <taxon>Embryophyta</taxon>
        <taxon>Tracheophyta</taxon>
        <taxon>Spermatophyta</taxon>
        <taxon>Magnoliopsida</taxon>
        <taxon>Liliopsida</taxon>
        <taxon>Poales</taxon>
        <taxon>Poaceae</taxon>
        <taxon>BOP clade</taxon>
        <taxon>Oryzoideae</taxon>
        <taxon>Oryzeae</taxon>
        <taxon>Oryzinae</taxon>
        <taxon>Oryza</taxon>
    </lineage>
</organism>
<evidence type="ECO:0000313" key="3">
    <source>
        <dbReference type="Proteomes" id="UP000026962"/>
    </source>
</evidence>
<name>A0A0E0JZC1_ORYPU</name>
<reference evidence="2" key="2">
    <citation type="submission" date="2018-05" db="EMBL/GenBank/DDBJ databases">
        <title>OpunRS2 (Oryza punctata Reference Sequence Version 2).</title>
        <authorList>
            <person name="Zhang J."/>
            <person name="Kudrna D."/>
            <person name="Lee S."/>
            <person name="Talag J."/>
            <person name="Welchert J."/>
            <person name="Wing R.A."/>
        </authorList>
    </citation>
    <scope>NUCLEOTIDE SEQUENCE [LARGE SCALE GENOMIC DNA]</scope>
</reference>
<evidence type="ECO:0000256" key="1">
    <source>
        <dbReference type="SAM" id="MobiDB-lite"/>
    </source>
</evidence>
<proteinExistence type="predicted"/>
<sequence>MASASNGLGATKKRRGTALSCPRDGTSARDWLGTYCSDQNREGDAAAGEGEDGGDLLIGDSSVQFLRWSCAWDLGDACGGRVRLETHRVIGNGDVARGDALDTGSGVELGTRCSIRAKMKTKDMERSGRGSASCPMYVLQNAHQRSNVTDQTLPAQRLK</sequence>
<feature type="region of interest" description="Disordered" evidence="1">
    <location>
        <begin position="1"/>
        <end position="24"/>
    </location>
</feature>
<keyword evidence="3" id="KW-1185">Reference proteome</keyword>
<dbReference type="AlphaFoldDB" id="A0A0E0JZC1"/>